<evidence type="ECO:0008006" key="4">
    <source>
        <dbReference type="Google" id="ProtNLM"/>
    </source>
</evidence>
<sequence>MELGHAGASANDTGEEALRHSAASRTVPVSRRVDSAGPYDQRTIAPRSIYHGHELQWNHNNAPHLKLTEDVLRCIFTWCTVKPMSLPFLDSIPFAITLTHVCAFWRCVALDTPVLRNKFALDYEEIDIPHVQEWLSRAKRFRISVYLGSMDDLILDGCFLVPQHVHQTTYTVRHLSTAIPFLVPKKEMRHLKHFR</sequence>
<reference evidence="2 3" key="1">
    <citation type="submission" date="2014-02" db="EMBL/GenBank/DDBJ databases">
        <title>Transposable element dynamics among asymbiotic and ectomycorrhizal Amanita fungi.</title>
        <authorList>
            <consortium name="DOE Joint Genome Institute"/>
            <person name="Hess J."/>
            <person name="Skrede I."/>
            <person name="Wolfe B."/>
            <person name="LaButti K."/>
            <person name="Ohm R.A."/>
            <person name="Grigoriev I.V."/>
            <person name="Pringle A."/>
        </authorList>
    </citation>
    <scope>NUCLEOTIDE SEQUENCE [LARGE SCALE GENOMIC DNA]</scope>
    <source>
        <strain evidence="2 3">SKay4041</strain>
    </source>
</reference>
<protein>
    <recommendedName>
        <fullName evidence="4">F-box domain-containing protein</fullName>
    </recommendedName>
</protein>
<evidence type="ECO:0000313" key="2">
    <source>
        <dbReference type="EMBL" id="PFH46665.1"/>
    </source>
</evidence>
<dbReference type="AlphaFoldDB" id="A0A2A9N7W2"/>
<accession>A0A2A9N7W2</accession>
<proteinExistence type="predicted"/>
<evidence type="ECO:0000256" key="1">
    <source>
        <dbReference type="SAM" id="MobiDB-lite"/>
    </source>
</evidence>
<name>A0A2A9N7W2_9AGAR</name>
<dbReference type="EMBL" id="KZ302169">
    <property type="protein sequence ID" value="PFH46665.1"/>
    <property type="molecule type" value="Genomic_DNA"/>
</dbReference>
<evidence type="ECO:0000313" key="3">
    <source>
        <dbReference type="Proteomes" id="UP000242287"/>
    </source>
</evidence>
<keyword evidence="3" id="KW-1185">Reference proteome</keyword>
<dbReference type="OrthoDB" id="2269034at2759"/>
<organism evidence="2 3">
    <name type="scientific">Amanita thiersii Skay4041</name>
    <dbReference type="NCBI Taxonomy" id="703135"/>
    <lineage>
        <taxon>Eukaryota</taxon>
        <taxon>Fungi</taxon>
        <taxon>Dikarya</taxon>
        <taxon>Basidiomycota</taxon>
        <taxon>Agaricomycotina</taxon>
        <taxon>Agaricomycetes</taxon>
        <taxon>Agaricomycetidae</taxon>
        <taxon>Agaricales</taxon>
        <taxon>Pluteineae</taxon>
        <taxon>Amanitaceae</taxon>
        <taxon>Amanita</taxon>
    </lineage>
</organism>
<gene>
    <name evidence="2" type="ORF">AMATHDRAFT_7530</name>
</gene>
<feature type="region of interest" description="Disordered" evidence="1">
    <location>
        <begin position="1"/>
        <end position="29"/>
    </location>
</feature>
<dbReference type="Proteomes" id="UP000242287">
    <property type="component" value="Unassembled WGS sequence"/>
</dbReference>